<dbReference type="AlphaFoldDB" id="A0A081C3M5"/>
<dbReference type="PANTHER" id="PTHR30258">
    <property type="entry name" value="TYPE II SECRETION SYSTEM PROTEIN GSPE-RELATED"/>
    <property type="match status" value="1"/>
</dbReference>
<keyword evidence="3" id="KW-0547">Nucleotide-binding</keyword>
<dbReference type="InterPro" id="IPR007831">
    <property type="entry name" value="T2SS_GspE_N"/>
</dbReference>
<dbReference type="GO" id="GO:0000160">
    <property type="term" value="P:phosphorelay signal transduction system"/>
    <property type="evidence" value="ECO:0007669"/>
    <property type="project" value="UniProtKB-KW"/>
</dbReference>
<keyword evidence="8" id="KW-0804">Transcription</keyword>
<feature type="modified residue" description="4-aspartylphosphate" evidence="9">
    <location>
        <position position="693"/>
    </location>
</feature>
<dbReference type="PANTHER" id="PTHR30258:SF2">
    <property type="entry name" value="COMG OPERON PROTEIN 1"/>
    <property type="match status" value="1"/>
</dbReference>
<dbReference type="Gene3D" id="1.10.40.70">
    <property type="match status" value="1"/>
</dbReference>
<dbReference type="Pfam" id="PF00072">
    <property type="entry name" value="Response_reg"/>
    <property type="match status" value="1"/>
</dbReference>
<dbReference type="GO" id="GO:0005886">
    <property type="term" value="C:plasma membrane"/>
    <property type="evidence" value="ECO:0007669"/>
    <property type="project" value="TreeGrafter"/>
</dbReference>
<dbReference type="SUPFAM" id="SSF160246">
    <property type="entry name" value="EspE N-terminal domain-like"/>
    <property type="match status" value="1"/>
</dbReference>
<dbReference type="GO" id="GO:0005524">
    <property type="term" value="F:ATP binding"/>
    <property type="evidence" value="ECO:0007669"/>
    <property type="project" value="UniProtKB-KW"/>
</dbReference>
<reference evidence="11" key="1">
    <citation type="journal article" date="2015" name="PeerJ">
        <title>First genomic representation of candidate bacterial phylum KSB3 points to enhanced environmental sensing as a trigger of wastewater bulking.</title>
        <authorList>
            <person name="Sekiguchi Y."/>
            <person name="Ohashi A."/>
            <person name="Parks D.H."/>
            <person name="Yamauchi T."/>
            <person name="Tyson G.W."/>
            <person name="Hugenholtz P."/>
        </authorList>
    </citation>
    <scope>NUCLEOTIDE SEQUENCE [LARGE SCALE GENOMIC DNA]</scope>
</reference>
<keyword evidence="4" id="KW-0067">ATP-binding</keyword>
<dbReference type="SUPFAM" id="SSF52540">
    <property type="entry name" value="P-loop containing nucleoside triphosphate hydrolases"/>
    <property type="match status" value="1"/>
</dbReference>
<organism evidence="11">
    <name type="scientific">Vecturithrix granuli</name>
    <dbReference type="NCBI Taxonomy" id="1499967"/>
    <lineage>
        <taxon>Bacteria</taxon>
        <taxon>Candidatus Moduliflexota</taxon>
        <taxon>Candidatus Vecturitrichia</taxon>
        <taxon>Candidatus Vecturitrichales</taxon>
        <taxon>Candidatus Vecturitrichaceae</taxon>
        <taxon>Candidatus Vecturithrix</taxon>
    </lineage>
</organism>
<evidence type="ECO:0000313" key="12">
    <source>
        <dbReference type="Proteomes" id="UP000030661"/>
    </source>
</evidence>
<evidence type="ECO:0000256" key="6">
    <source>
        <dbReference type="ARBA" id="ARBA00023015"/>
    </source>
</evidence>
<evidence type="ECO:0000256" key="5">
    <source>
        <dbReference type="ARBA" id="ARBA00023012"/>
    </source>
</evidence>
<keyword evidence="7" id="KW-0238">DNA-binding</keyword>
<keyword evidence="5" id="KW-0902">Two-component regulatory system</keyword>
<dbReference type="GO" id="GO:0016887">
    <property type="term" value="F:ATP hydrolysis activity"/>
    <property type="evidence" value="ECO:0007669"/>
    <property type="project" value="TreeGrafter"/>
</dbReference>
<dbReference type="Gene3D" id="3.30.300.160">
    <property type="entry name" value="Type II secretion system, protein E, N-terminal domain"/>
    <property type="match status" value="1"/>
</dbReference>
<evidence type="ECO:0000256" key="3">
    <source>
        <dbReference type="ARBA" id="ARBA00022741"/>
    </source>
</evidence>
<dbReference type="Gene3D" id="3.40.50.2300">
    <property type="match status" value="1"/>
</dbReference>
<dbReference type="STRING" id="1499967.U27_06157"/>
<evidence type="ECO:0000256" key="7">
    <source>
        <dbReference type="ARBA" id="ARBA00023125"/>
    </source>
</evidence>
<evidence type="ECO:0000256" key="9">
    <source>
        <dbReference type="PROSITE-ProRule" id="PRU00169"/>
    </source>
</evidence>
<dbReference type="SMART" id="SM00448">
    <property type="entry name" value="REC"/>
    <property type="match status" value="1"/>
</dbReference>
<dbReference type="EMBL" id="DF820469">
    <property type="protein sequence ID" value="GAK59180.1"/>
    <property type="molecule type" value="Genomic_DNA"/>
</dbReference>
<dbReference type="PROSITE" id="PS50110">
    <property type="entry name" value="RESPONSE_REGULATORY"/>
    <property type="match status" value="1"/>
</dbReference>
<proteinExistence type="inferred from homology"/>
<dbReference type="Gene3D" id="3.40.50.300">
    <property type="entry name" value="P-loop containing nucleotide triphosphate hydrolases"/>
    <property type="match status" value="1"/>
</dbReference>
<evidence type="ECO:0000256" key="4">
    <source>
        <dbReference type="ARBA" id="ARBA00022840"/>
    </source>
</evidence>
<dbReference type="FunFam" id="3.40.50.300:FF:000398">
    <property type="entry name" value="Type IV pilus assembly ATPase PilB"/>
    <property type="match status" value="1"/>
</dbReference>
<dbReference type="Gene3D" id="3.30.450.90">
    <property type="match status" value="1"/>
</dbReference>
<evidence type="ECO:0000313" key="11">
    <source>
        <dbReference type="EMBL" id="GAK59180.1"/>
    </source>
</evidence>
<evidence type="ECO:0000256" key="1">
    <source>
        <dbReference type="ARBA" id="ARBA00006611"/>
    </source>
</evidence>
<dbReference type="eggNOG" id="COG2804">
    <property type="taxonomic scope" value="Bacteria"/>
</dbReference>
<dbReference type="CDD" id="cd17574">
    <property type="entry name" value="REC_OmpR"/>
    <property type="match status" value="1"/>
</dbReference>
<dbReference type="InterPro" id="IPR037257">
    <property type="entry name" value="T2SS_E_N_sf"/>
</dbReference>
<dbReference type="FunFam" id="3.40.50.2300:FF:000001">
    <property type="entry name" value="DNA-binding response regulator PhoB"/>
    <property type="match status" value="1"/>
</dbReference>
<dbReference type="SUPFAM" id="SSF52172">
    <property type="entry name" value="CheY-like"/>
    <property type="match status" value="1"/>
</dbReference>
<dbReference type="InterPro" id="IPR001789">
    <property type="entry name" value="Sig_transdc_resp-reg_receiver"/>
</dbReference>
<accession>A0A081C3M5</accession>
<dbReference type="GO" id="GO:0003677">
    <property type="term" value="F:DNA binding"/>
    <property type="evidence" value="ECO:0007669"/>
    <property type="project" value="UniProtKB-KW"/>
</dbReference>
<keyword evidence="2 9" id="KW-0597">Phosphoprotein</keyword>
<evidence type="ECO:0000256" key="8">
    <source>
        <dbReference type="ARBA" id="ARBA00023163"/>
    </source>
</evidence>
<dbReference type="InterPro" id="IPR001482">
    <property type="entry name" value="T2SS/T4SS_dom"/>
</dbReference>
<sequence length="783" mass="87521">MTRKKKRLGELLVEACIITQAQLEEALQVQEGKQQLLGQILVEMGWVSEQEICRAVSELLHVRYVDVDGALISQEVVQLAPERLAAKRNILPLFIQDKTLYLAMENPLDVDVIQRIEFHTGMQVRPLIAPPSQLRETVRKHYNVDEYVGSMLEHVAEKTSINVENQENRDQSVDISEVRKISEGSQVVKLANLLIADGIKKRASDIHIESTAKHVNVRYRIDGLLSRGIRVPHWLQLPLISRLKVIAGMDIAEHRKPQDGRIRVTYDQRKIDLRVSTLLTNFGEKVVIRILDQKTSAHDLTRLGIAPRQLNLLRKTLQQPQGWILVTGPTGSGKTTTLYASLNAIKDVTKNIVTVEDPIEYQLEGINQVQVNPKAGLTFASGLRSILRQDPNVILVGEIRDAETAEIAMQAAETGHLVLSTLHTNDAVSTVNRLFHLGLAPDVLASNLLAVIAQRLVRRICPHCKTSYTPTKEELSQIGLSDHQSVFTCYKGNGCPACQQSGYYGQIGVYEMFMQSDQISEEIANRPTQIALKRLARQAGMQTMLEDGIEKIKEGITTIEEVVRVCPVDHDEVSATPACSENEEIVVKTAQMCLHCQANLDRAWRFCPFCGTRIVVSADMASQKLLEKSTVIPLQQTVDPYATRILTADDEAPVREMLKLLLTQQGYHVLQAEDGEEALAKIHAELPDMVILDVNMPKKNGFDVCKTIRSTMSTMFMPVVMLTAQDTVEEKLQGLSSGADDYITKPFNAEEFLARIETVLRRSYHHFPEEQHELSEAGIVSGS</sequence>
<keyword evidence="6" id="KW-0805">Transcription regulation</keyword>
<dbReference type="Pfam" id="PF05157">
    <property type="entry name" value="MshEN"/>
    <property type="match status" value="1"/>
</dbReference>
<evidence type="ECO:0000259" key="10">
    <source>
        <dbReference type="PROSITE" id="PS50110"/>
    </source>
</evidence>
<dbReference type="Pfam" id="PF00437">
    <property type="entry name" value="T2SSE"/>
    <property type="match status" value="1"/>
</dbReference>
<dbReference type="InterPro" id="IPR011006">
    <property type="entry name" value="CheY-like_superfamily"/>
</dbReference>
<name>A0A081C3M5_VECG1</name>
<dbReference type="InterPro" id="IPR027417">
    <property type="entry name" value="P-loop_NTPase"/>
</dbReference>
<evidence type="ECO:0000256" key="2">
    <source>
        <dbReference type="ARBA" id="ARBA00022553"/>
    </source>
</evidence>
<dbReference type="CDD" id="cd01129">
    <property type="entry name" value="PulE-GspE-like"/>
    <property type="match status" value="1"/>
</dbReference>
<feature type="domain" description="Response regulatory" evidence="10">
    <location>
        <begin position="644"/>
        <end position="760"/>
    </location>
</feature>
<protein>
    <submittedName>
        <fullName evidence="11">Type IV pilus biogenesis protein PilB</fullName>
    </submittedName>
</protein>
<gene>
    <name evidence="11" type="ORF">U27_06157</name>
</gene>
<dbReference type="Proteomes" id="UP000030661">
    <property type="component" value="Unassembled WGS sequence"/>
</dbReference>
<dbReference type="HOGENOM" id="CLU_013446_10_3_0"/>
<keyword evidence="12" id="KW-1185">Reference proteome</keyword>
<comment type="similarity">
    <text evidence="1">Belongs to the GSP E family.</text>
</comment>